<dbReference type="PANTHER" id="PTHR38432:SF1">
    <property type="entry name" value="TELA-LIKE PROTEIN SAOUHSC_01408"/>
    <property type="match status" value="1"/>
</dbReference>
<name>A0ABW0M7K3_9BURK</name>
<protein>
    <submittedName>
        <fullName evidence="3">Toxic anion resistance protein</fullName>
    </submittedName>
</protein>
<dbReference type="Proteomes" id="UP001596045">
    <property type="component" value="Unassembled WGS sequence"/>
</dbReference>
<evidence type="ECO:0000313" key="3">
    <source>
        <dbReference type="EMBL" id="MFC5473561.1"/>
    </source>
</evidence>
<organism evidence="3 4">
    <name type="scientific">Paraherbaspirillum soli</name>
    <dbReference type="NCBI Taxonomy" id="631222"/>
    <lineage>
        <taxon>Bacteria</taxon>
        <taxon>Pseudomonadati</taxon>
        <taxon>Pseudomonadota</taxon>
        <taxon>Betaproteobacteria</taxon>
        <taxon>Burkholderiales</taxon>
        <taxon>Oxalobacteraceae</taxon>
        <taxon>Paraherbaspirillum</taxon>
    </lineage>
</organism>
<proteinExistence type="inferred from homology"/>
<comment type="caution">
    <text evidence="3">The sequence shown here is derived from an EMBL/GenBank/DDBJ whole genome shotgun (WGS) entry which is preliminary data.</text>
</comment>
<dbReference type="InterPro" id="IPR008863">
    <property type="entry name" value="Toxic_anion-R_TelA"/>
</dbReference>
<accession>A0ABW0M7K3</accession>
<dbReference type="EMBL" id="JBHSMT010000011">
    <property type="protein sequence ID" value="MFC5473561.1"/>
    <property type="molecule type" value="Genomic_DNA"/>
</dbReference>
<keyword evidence="4" id="KW-1185">Reference proteome</keyword>
<comment type="similarity">
    <text evidence="1">Belongs to the TelA family.</text>
</comment>
<evidence type="ECO:0000256" key="1">
    <source>
        <dbReference type="ARBA" id="ARBA00005541"/>
    </source>
</evidence>
<sequence length="388" mass="42899">MNERALVVDSNHLMLPQLSNAMTDAQKVNIAKFDEAQRQRIAQIVASVGELDSAAVSTFGTEQQMQMNGFLDQLLTGIRTSDVGEVGAITLDLARHIKSMKLADMKAELEGSDWVASTLGKLPVVGKYASALRYFQLNHAEVVKYLKEIEDRAQRERGKLAATNSKLDQLVERTIDNLKQLELYLAAGQSILVRAKAAFAAKQAEALQSNDQVVVMKLRDDAEQINAFEARLLRMHIGFTDALMSVPQIRLTQEAARIEERNIMDTILFDLPRLKSAILRVASLKQIIDASRETQARREITRQVGAIGSDMLDQAYTQAKLSQGSGVEDVALLAQTADKLLETIAKGVRLDEEGRQKRLAAESHLGEIKTKLLEGLRANAKDVAQRVL</sequence>
<evidence type="ECO:0000313" key="4">
    <source>
        <dbReference type="Proteomes" id="UP001596045"/>
    </source>
</evidence>
<dbReference type="Pfam" id="PF05816">
    <property type="entry name" value="TelA"/>
    <property type="match status" value="1"/>
</dbReference>
<keyword evidence="2" id="KW-0175">Coiled coil</keyword>
<feature type="coiled-coil region" evidence="2">
    <location>
        <begin position="146"/>
        <end position="173"/>
    </location>
</feature>
<dbReference type="PANTHER" id="PTHR38432">
    <property type="entry name" value="TELA-LIKE PROTEIN SAOUHSC_01408"/>
    <property type="match status" value="1"/>
</dbReference>
<evidence type="ECO:0000256" key="2">
    <source>
        <dbReference type="SAM" id="Coils"/>
    </source>
</evidence>
<dbReference type="RefSeq" id="WP_378996141.1">
    <property type="nucleotide sequence ID" value="NZ_JBHSMT010000011.1"/>
</dbReference>
<reference evidence="4" key="1">
    <citation type="journal article" date="2019" name="Int. J. Syst. Evol. Microbiol.">
        <title>The Global Catalogue of Microorganisms (GCM) 10K type strain sequencing project: providing services to taxonomists for standard genome sequencing and annotation.</title>
        <authorList>
            <consortium name="The Broad Institute Genomics Platform"/>
            <consortium name="The Broad Institute Genome Sequencing Center for Infectious Disease"/>
            <person name="Wu L."/>
            <person name="Ma J."/>
        </authorList>
    </citation>
    <scope>NUCLEOTIDE SEQUENCE [LARGE SCALE GENOMIC DNA]</scope>
    <source>
        <strain evidence="4">JCM 17066</strain>
    </source>
</reference>
<gene>
    <name evidence="3" type="ORF">ACFPM8_06265</name>
</gene>